<evidence type="ECO:0000313" key="2">
    <source>
        <dbReference type="EMBL" id="PXV70489.1"/>
    </source>
</evidence>
<feature type="domain" description="Glycosyl transferase family 1" evidence="1">
    <location>
        <begin position="204"/>
        <end position="300"/>
    </location>
</feature>
<dbReference type="RefSeq" id="WP_170123915.1">
    <property type="nucleotide sequence ID" value="NZ_CAWNXA010000002.1"/>
</dbReference>
<dbReference type="GO" id="GO:1901135">
    <property type="term" value="P:carbohydrate derivative metabolic process"/>
    <property type="evidence" value="ECO:0007669"/>
    <property type="project" value="UniProtKB-ARBA"/>
</dbReference>
<dbReference type="AlphaFoldDB" id="A0A318EI67"/>
<gene>
    <name evidence="2" type="ORF">C8D93_102348</name>
</gene>
<dbReference type="Pfam" id="PF00534">
    <property type="entry name" value="Glycos_transf_1"/>
    <property type="match status" value="1"/>
</dbReference>
<reference evidence="2 3" key="1">
    <citation type="submission" date="2018-04" db="EMBL/GenBank/DDBJ databases">
        <title>Genomic Encyclopedia of Type Strains, Phase IV (KMG-IV): sequencing the most valuable type-strain genomes for metagenomic binning, comparative biology and taxonomic classification.</title>
        <authorList>
            <person name="Goeker M."/>
        </authorList>
    </citation>
    <scope>NUCLEOTIDE SEQUENCE [LARGE SCALE GENOMIC DNA]</scope>
    <source>
        <strain evidence="2 3">DSM 104150</strain>
    </source>
</reference>
<evidence type="ECO:0000259" key="1">
    <source>
        <dbReference type="Pfam" id="PF00534"/>
    </source>
</evidence>
<dbReference type="Proteomes" id="UP000248330">
    <property type="component" value="Unassembled WGS sequence"/>
</dbReference>
<dbReference type="PANTHER" id="PTHR12526">
    <property type="entry name" value="GLYCOSYLTRANSFERASE"/>
    <property type="match status" value="1"/>
</dbReference>
<accession>A0A318EI67</accession>
<organism evidence="2 3">
    <name type="scientific">Sinimarinibacterium flocculans</name>
    <dbReference type="NCBI Taxonomy" id="985250"/>
    <lineage>
        <taxon>Bacteria</taxon>
        <taxon>Pseudomonadati</taxon>
        <taxon>Pseudomonadota</taxon>
        <taxon>Gammaproteobacteria</taxon>
        <taxon>Nevskiales</taxon>
        <taxon>Nevskiaceae</taxon>
        <taxon>Sinimarinibacterium</taxon>
    </lineage>
</organism>
<comment type="caution">
    <text evidence="2">The sequence shown here is derived from an EMBL/GenBank/DDBJ whole genome shotgun (WGS) entry which is preliminary data.</text>
</comment>
<keyword evidence="3" id="KW-1185">Reference proteome</keyword>
<dbReference type="Gene3D" id="3.40.50.2000">
    <property type="entry name" value="Glycogen Phosphorylase B"/>
    <property type="match status" value="2"/>
</dbReference>
<dbReference type="EMBL" id="QICN01000002">
    <property type="protein sequence ID" value="PXV70489.1"/>
    <property type="molecule type" value="Genomic_DNA"/>
</dbReference>
<sequence length="346" mass="39077">MHIVHYCPTAYPIPPVGYGGTERVVYWLIRAQIAQGLRVSLIANAASGIEQAVPGARLIPCDRDTPIASVVPRDCDVAHLHRMPPDPEAIPVPHLITEHGNRGPDARLLANTVFVSESHAKIHGRRCFVRNGVPVDDYRYSEEKDRFLLFLARMEWPHKNARTAMDLAIDLDLPLKMSGKYPPWVRPKLWGDWCRHPLAVRRLVQRLGYVDGDLKLELLARAPVMFHAVNWHEPGSIVVLESLASGTPVLGTPNGSLPEFIEHNRTGWIVEDYAQAREAVREALSFSVEQRRRWAQRCRERVSRVEDTARGYRLLYEKVIAGERLSTADETRPSVARPVVSVLKGR</sequence>
<evidence type="ECO:0000313" key="3">
    <source>
        <dbReference type="Proteomes" id="UP000248330"/>
    </source>
</evidence>
<name>A0A318EI67_9GAMM</name>
<proteinExistence type="predicted"/>
<dbReference type="SUPFAM" id="SSF53756">
    <property type="entry name" value="UDP-Glycosyltransferase/glycogen phosphorylase"/>
    <property type="match status" value="1"/>
</dbReference>
<dbReference type="GO" id="GO:0016757">
    <property type="term" value="F:glycosyltransferase activity"/>
    <property type="evidence" value="ECO:0007669"/>
    <property type="project" value="InterPro"/>
</dbReference>
<protein>
    <submittedName>
        <fullName evidence="2">Glycosyltransferase involved in cell wall biosynthesis</fullName>
    </submittedName>
</protein>
<keyword evidence="2" id="KW-0808">Transferase</keyword>
<dbReference type="InterPro" id="IPR001296">
    <property type="entry name" value="Glyco_trans_1"/>
</dbReference>
<dbReference type="PANTHER" id="PTHR12526:SF595">
    <property type="entry name" value="BLL5217 PROTEIN"/>
    <property type="match status" value="1"/>
</dbReference>